<dbReference type="Proteomes" id="UP001215151">
    <property type="component" value="Unassembled WGS sequence"/>
</dbReference>
<proteinExistence type="predicted"/>
<organism evidence="2 3">
    <name type="scientific">Trametes cubensis</name>
    <dbReference type="NCBI Taxonomy" id="1111947"/>
    <lineage>
        <taxon>Eukaryota</taxon>
        <taxon>Fungi</taxon>
        <taxon>Dikarya</taxon>
        <taxon>Basidiomycota</taxon>
        <taxon>Agaricomycotina</taxon>
        <taxon>Agaricomycetes</taxon>
        <taxon>Polyporales</taxon>
        <taxon>Polyporaceae</taxon>
        <taxon>Trametes</taxon>
    </lineage>
</organism>
<reference evidence="2" key="1">
    <citation type="submission" date="2022-11" db="EMBL/GenBank/DDBJ databases">
        <title>Genome Sequence of Cubamyces cubensis.</title>
        <authorList>
            <person name="Buettner E."/>
        </authorList>
    </citation>
    <scope>NUCLEOTIDE SEQUENCE</scope>
    <source>
        <strain evidence="2">MPL-01</strain>
    </source>
</reference>
<evidence type="ECO:0000256" key="1">
    <source>
        <dbReference type="SAM" id="MobiDB-lite"/>
    </source>
</evidence>
<evidence type="ECO:0000313" key="3">
    <source>
        <dbReference type="Proteomes" id="UP001215151"/>
    </source>
</evidence>
<name>A0AAD7TPF0_9APHY</name>
<feature type="compositionally biased region" description="Polar residues" evidence="1">
    <location>
        <begin position="87"/>
        <end position="100"/>
    </location>
</feature>
<sequence>MLTMKALGLPGELRPLRGCMVDATRVSARRRRIPSDCRNIHGDPPSASVFPSDQFPVKLTRNLRTLDRFKLNRQDYVDLSNRIIAFSSGQSSENKQSEPTEPSPDEANPNAPPEPPTHAIIGYREKRHTLGRSRITEYFPFPTNTHGFFYYLPQPSTPISGQIRFRLIEKVKGGPRTGNNLLNEYGLPWNIPLLTVAHSKRFKALSDVLQRDGFLTDELLESCKVMQESIGDVKLGPSSQIVTAMGHPFYVNLSDPAAYFFIVSRNSLYRLHNRYIFKPLDDPARGFWPFEEGVLRCQMVALYATPNDNLYPEIGVRVLRIIEPVRKKKDIPSHVPVVDIQPGSMVKLDGKPLPISWRNRTDVKFALLWRRRQKKRADRERAAGEDNQGQAVGEETRELAVNENTQAPQNSD</sequence>
<evidence type="ECO:0000313" key="2">
    <source>
        <dbReference type="EMBL" id="KAJ8473217.1"/>
    </source>
</evidence>
<feature type="region of interest" description="Disordered" evidence="1">
    <location>
        <begin position="375"/>
        <end position="412"/>
    </location>
</feature>
<keyword evidence="3" id="KW-1185">Reference proteome</keyword>
<dbReference type="AlphaFoldDB" id="A0AAD7TPF0"/>
<accession>A0AAD7TPF0</accession>
<feature type="compositionally biased region" description="Polar residues" evidence="1">
    <location>
        <begin position="402"/>
        <end position="412"/>
    </location>
</feature>
<feature type="region of interest" description="Disordered" evidence="1">
    <location>
        <begin position="87"/>
        <end position="119"/>
    </location>
</feature>
<comment type="caution">
    <text evidence="2">The sequence shown here is derived from an EMBL/GenBank/DDBJ whole genome shotgun (WGS) entry which is preliminary data.</text>
</comment>
<gene>
    <name evidence="2" type="ORF">ONZ51_g8020</name>
</gene>
<dbReference type="EMBL" id="JAPEVG010000231">
    <property type="protein sequence ID" value="KAJ8473217.1"/>
    <property type="molecule type" value="Genomic_DNA"/>
</dbReference>
<protein>
    <submittedName>
        <fullName evidence="2">Uncharacterized protein</fullName>
    </submittedName>
</protein>